<reference evidence="1 2" key="1">
    <citation type="journal article" date="2019" name="Nat. Ecol. Evol.">
        <title>Megaphylogeny resolves global patterns of mushroom evolution.</title>
        <authorList>
            <person name="Varga T."/>
            <person name="Krizsan K."/>
            <person name="Foldi C."/>
            <person name="Dima B."/>
            <person name="Sanchez-Garcia M."/>
            <person name="Sanchez-Ramirez S."/>
            <person name="Szollosi G.J."/>
            <person name="Szarkandi J.G."/>
            <person name="Papp V."/>
            <person name="Albert L."/>
            <person name="Andreopoulos W."/>
            <person name="Angelini C."/>
            <person name="Antonin V."/>
            <person name="Barry K.W."/>
            <person name="Bougher N.L."/>
            <person name="Buchanan P."/>
            <person name="Buyck B."/>
            <person name="Bense V."/>
            <person name="Catcheside P."/>
            <person name="Chovatia M."/>
            <person name="Cooper J."/>
            <person name="Damon W."/>
            <person name="Desjardin D."/>
            <person name="Finy P."/>
            <person name="Geml J."/>
            <person name="Haridas S."/>
            <person name="Hughes K."/>
            <person name="Justo A."/>
            <person name="Karasinski D."/>
            <person name="Kautmanova I."/>
            <person name="Kiss B."/>
            <person name="Kocsube S."/>
            <person name="Kotiranta H."/>
            <person name="LaButti K.M."/>
            <person name="Lechner B.E."/>
            <person name="Liimatainen K."/>
            <person name="Lipzen A."/>
            <person name="Lukacs Z."/>
            <person name="Mihaltcheva S."/>
            <person name="Morgado L.N."/>
            <person name="Niskanen T."/>
            <person name="Noordeloos M.E."/>
            <person name="Ohm R.A."/>
            <person name="Ortiz-Santana B."/>
            <person name="Ovrebo C."/>
            <person name="Racz N."/>
            <person name="Riley R."/>
            <person name="Savchenko A."/>
            <person name="Shiryaev A."/>
            <person name="Soop K."/>
            <person name="Spirin V."/>
            <person name="Szebenyi C."/>
            <person name="Tomsovsky M."/>
            <person name="Tulloss R.E."/>
            <person name="Uehling J."/>
            <person name="Grigoriev I.V."/>
            <person name="Vagvolgyi C."/>
            <person name="Papp T."/>
            <person name="Martin F.M."/>
            <person name="Miettinen O."/>
            <person name="Hibbett D.S."/>
            <person name="Nagy L.G."/>
        </authorList>
    </citation>
    <scope>NUCLEOTIDE SEQUENCE [LARGE SCALE GENOMIC DNA]</scope>
    <source>
        <strain evidence="1 2">NL-1719</strain>
    </source>
</reference>
<sequence length="374" mass="41631">MTSVQTSNTWFCTQPTFNTFSNLDIMSTPYDSWTHSRRTNRPIDRSADEIDYHDSSFVSTPPLSDDISDSMIPSNLTGVMTDSVLAGHSGWNQTAQTQVPSLAPYSSMPGGGQVAYGISNMRAEDMVFNDIPFHNDSLESHSPPGPSSGYPAYTDQFLHLSMQSTAIANYTGTSPSPETFTQHVSPPRGTLGGDLSQSKQALEDDCRSLQQEIRRLQIQRAQILQSASSASPQAAVSPTFQASWNTRTEARIRHICALNRVGNSLCAWHDSRRERRAYPPRNAPPGYLNCGCTIDEALFEESLARHQVGSYLPGDSVRMDTALRNPLLRLLQHRFGYRDGDFERDPRTGEWVEGEGPARWEQLARSNSPISRRR</sequence>
<dbReference type="Proteomes" id="UP000308600">
    <property type="component" value="Unassembled WGS sequence"/>
</dbReference>
<organism evidence="1 2">
    <name type="scientific">Pluteus cervinus</name>
    <dbReference type="NCBI Taxonomy" id="181527"/>
    <lineage>
        <taxon>Eukaryota</taxon>
        <taxon>Fungi</taxon>
        <taxon>Dikarya</taxon>
        <taxon>Basidiomycota</taxon>
        <taxon>Agaricomycotina</taxon>
        <taxon>Agaricomycetes</taxon>
        <taxon>Agaricomycetidae</taxon>
        <taxon>Agaricales</taxon>
        <taxon>Pluteineae</taxon>
        <taxon>Pluteaceae</taxon>
        <taxon>Pluteus</taxon>
    </lineage>
</organism>
<proteinExistence type="predicted"/>
<protein>
    <submittedName>
        <fullName evidence="1">Uncharacterized protein</fullName>
    </submittedName>
</protein>
<dbReference type="EMBL" id="ML208300">
    <property type="protein sequence ID" value="TFK71282.1"/>
    <property type="molecule type" value="Genomic_DNA"/>
</dbReference>
<evidence type="ECO:0000313" key="1">
    <source>
        <dbReference type="EMBL" id="TFK71282.1"/>
    </source>
</evidence>
<name>A0ACD3B071_9AGAR</name>
<accession>A0ACD3B071</accession>
<evidence type="ECO:0000313" key="2">
    <source>
        <dbReference type="Proteomes" id="UP000308600"/>
    </source>
</evidence>
<gene>
    <name evidence="1" type="ORF">BDN72DRAFT_817732</name>
</gene>
<keyword evidence="2" id="KW-1185">Reference proteome</keyword>